<evidence type="ECO:0000256" key="1">
    <source>
        <dbReference type="ARBA" id="ARBA00023015"/>
    </source>
</evidence>
<evidence type="ECO:0000256" key="3">
    <source>
        <dbReference type="ARBA" id="ARBA00023163"/>
    </source>
</evidence>
<evidence type="ECO:0000313" key="5">
    <source>
        <dbReference type="EMBL" id="MEQ2442816.1"/>
    </source>
</evidence>
<dbReference type="CDD" id="cd02209">
    <property type="entry name" value="cupin_XRE_C"/>
    <property type="match status" value="1"/>
</dbReference>
<dbReference type="SMART" id="SM00342">
    <property type="entry name" value="HTH_ARAC"/>
    <property type="match status" value="1"/>
</dbReference>
<accession>A0ABV1E697</accession>
<comment type="caution">
    <text evidence="5">The sequence shown here is derived from an EMBL/GenBank/DDBJ whole genome shotgun (WGS) entry which is preliminary data.</text>
</comment>
<dbReference type="InterPro" id="IPR018060">
    <property type="entry name" value="HTH_AraC"/>
</dbReference>
<gene>
    <name evidence="5" type="ORF">WMO64_04980</name>
</gene>
<dbReference type="SUPFAM" id="SSF46689">
    <property type="entry name" value="Homeodomain-like"/>
    <property type="match status" value="1"/>
</dbReference>
<evidence type="ECO:0000256" key="2">
    <source>
        <dbReference type="ARBA" id="ARBA00023125"/>
    </source>
</evidence>
<dbReference type="Proteomes" id="UP001464378">
    <property type="component" value="Unassembled WGS sequence"/>
</dbReference>
<keyword evidence="6" id="KW-1185">Reference proteome</keyword>
<dbReference type="SUPFAM" id="SSF51182">
    <property type="entry name" value="RmlC-like cupins"/>
    <property type="match status" value="1"/>
</dbReference>
<dbReference type="InterPro" id="IPR014710">
    <property type="entry name" value="RmlC-like_jellyroll"/>
</dbReference>
<dbReference type="InterPro" id="IPR003313">
    <property type="entry name" value="AraC-bd"/>
</dbReference>
<keyword evidence="2" id="KW-0238">DNA-binding</keyword>
<dbReference type="Gene3D" id="1.10.10.60">
    <property type="entry name" value="Homeodomain-like"/>
    <property type="match status" value="2"/>
</dbReference>
<dbReference type="PANTHER" id="PTHR43280:SF2">
    <property type="entry name" value="HTH-TYPE TRANSCRIPTIONAL REGULATOR EXSA"/>
    <property type="match status" value="1"/>
</dbReference>
<dbReference type="InterPro" id="IPR011051">
    <property type="entry name" value="RmlC_Cupin_sf"/>
</dbReference>
<organism evidence="5 6">
    <name type="scientific">Pseudoflavonifractor intestinihominis</name>
    <dbReference type="NCBI Taxonomy" id="3133171"/>
    <lineage>
        <taxon>Bacteria</taxon>
        <taxon>Bacillati</taxon>
        <taxon>Bacillota</taxon>
        <taxon>Clostridia</taxon>
        <taxon>Eubacteriales</taxon>
        <taxon>Oscillospiraceae</taxon>
        <taxon>Pseudoflavonifractor</taxon>
    </lineage>
</organism>
<reference evidence="5 6" key="1">
    <citation type="submission" date="2024-03" db="EMBL/GenBank/DDBJ databases">
        <title>Human intestinal bacterial collection.</title>
        <authorList>
            <person name="Pauvert C."/>
            <person name="Hitch T.C.A."/>
            <person name="Clavel T."/>
        </authorList>
    </citation>
    <scope>NUCLEOTIDE SEQUENCE [LARGE SCALE GENOMIC DNA]</scope>
    <source>
        <strain evidence="5 6">CLA-AP-H29</strain>
    </source>
</reference>
<feature type="domain" description="HTH araC/xylS-type" evidence="4">
    <location>
        <begin position="162"/>
        <end position="261"/>
    </location>
</feature>
<keyword evidence="1" id="KW-0805">Transcription regulation</keyword>
<dbReference type="RefSeq" id="WP_294516481.1">
    <property type="nucleotide sequence ID" value="NZ_JBBMFK010000005.1"/>
</dbReference>
<evidence type="ECO:0000313" key="6">
    <source>
        <dbReference type="Proteomes" id="UP001464378"/>
    </source>
</evidence>
<dbReference type="Gene3D" id="2.60.120.10">
    <property type="entry name" value="Jelly Rolls"/>
    <property type="match status" value="1"/>
</dbReference>
<keyword evidence="3" id="KW-0804">Transcription</keyword>
<proteinExistence type="predicted"/>
<dbReference type="PROSITE" id="PS01124">
    <property type="entry name" value="HTH_ARAC_FAMILY_2"/>
    <property type="match status" value="1"/>
</dbReference>
<dbReference type="PANTHER" id="PTHR43280">
    <property type="entry name" value="ARAC-FAMILY TRANSCRIPTIONAL REGULATOR"/>
    <property type="match status" value="1"/>
</dbReference>
<sequence length="276" mass="31445">MLPKLKHANVKSEFYNIWRVENLNYITHIHEELEMVYLSQGQLEVTLEDEAYLLRAGDVCFAGSLQVHQYHSLGYSKCLMIGASPSVVNLCQDARKDFQLECPIIRKGQYSPELGALFELLIESTDLIQNPGTCMGLINAIFEYLWGTSRQVPRPEVLAPVKMVLMYLHQNCFKPITLLTAAEALEMSQYQLSRLCNQQIGMGFNAYLKFLRVTAAKRLLVSTDWPMPDISSQCGFESIRTFNRAFKELTNGLSPSDYRNSQAGTSFFQMNTDDKR</sequence>
<dbReference type="InterPro" id="IPR009057">
    <property type="entry name" value="Homeodomain-like_sf"/>
</dbReference>
<protein>
    <submittedName>
        <fullName evidence="5">Helix-turn-helix domain-containing protein</fullName>
    </submittedName>
</protein>
<name>A0ABV1E697_9FIRM</name>
<dbReference type="EMBL" id="JBBMFK010000005">
    <property type="protein sequence ID" value="MEQ2442816.1"/>
    <property type="molecule type" value="Genomic_DNA"/>
</dbReference>
<dbReference type="Pfam" id="PF02311">
    <property type="entry name" value="AraC_binding"/>
    <property type="match status" value="1"/>
</dbReference>
<dbReference type="Pfam" id="PF12833">
    <property type="entry name" value="HTH_18"/>
    <property type="match status" value="1"/>
</dbReference>
<evidence type="ECO:0000259" key="4">
    <source>
        <dbReference type="PROSITE" id="PS01124"/>
    </source>
</evidence>